<keyword evidence="3" id="KW-0285">Flavoprotein</keyword>
<comment type="cofactor">
    <cofactor evidence="1">
        <name>FAD</name>
        <dbReference type="ChEBI" id="CHEBI:57692"/>
    </cofactor>
</comment>
<protein>
    <submittedName>
        <fullName evidence="8">FAD-binding domain-containing protein</fullName>
    </submittedName>
</protein>
<dbReference type="OrthoDB" id="9996127at2759"/>
<feature type="domain" description="FAD-binding PCMH-type" evidence="7">
    <location>
        <begin position="60"/>
        <end position="233"/>
    </location>
</feature>
<proteinExistence type="inferred from homology"/>
<dbReference type="PANTHER" id="PTHR42973:SF9">
    <property type="entry name" value="FAD-BINDING PCMH-TYPE DOMAIN-CONTAINING PROTEIN-RELATED"/>
    <property type="match status" value="1"/>
</dbReference>
<dbReference type="GO" id="GO:0071949">
    <property type="term" value="F:FAD binding"/>
    <property type="evidence" value="ECO:0007669"/>
    <property type="project" value="InterPro"/>
</dbReference>
<dbReference type="AlphaFoldDB" id="A0A9P4QYT2"/>
<comment type="similarity">
    <text evidence="2">Belongs to the oxygen-dependent FAD-linked oxidoreductase family.</text>
</comment>
<evidence type="ECO:0000256" key="1">
    <source>
        <dbReference type="ARBA" id="ARBA00001974"/>
    </source>
</evidence>
<dbReference type="EMBL" id="ML996141">
    <property type="protein sequence ID" value="KAF2734945.1"/>
    <property type="molecule type" value="Genomic_DNA"/>
</dbReference>
<evidence type="ECO:0000259" key="7">
    <source>
        <dbReference type="PROSITE" id="PS51387"/>
    </source>
</evidence>
<dbReference type="PROSITE" id="PS51387">
    <property type="entry name" value="FAD_PCMH"/>
    <property type="match status" value="1"/>
</dbReference>
<dbReference type="GO" id="GO:0016491">
    <property type="term" value="F:oxidoreductase activity"/>
    <property type="evidence" value="ECO:0007669"/>
    <property type="project" value="UniProtKB-KW"/>
</dbReference>
<keyword evidence="9" id="KW-1185">Reference proteome</keyword>
<dbReference type="Gene3D" id="3.40.462.20">
    <property type="match status" value="1"/>
</dbReference>
<evidence type="ECO:0000256" key="6">
    <source>
        <dbReference type="SAM" id="SignalP"/>
    </source>
</evidence>
<dbReference type="Gene3D" id="3.30.465.10">
    <property type="match status" value="1"/>
</dbReference>
<evidence type="ECO:0000313" key="8">
    <source>
        <dbReference type="EMBL" id="KAF2734945.1"/>
    </source>
</evidence>
<dbReference type="Proteomes" id="UP000799444">
    <property type="component" value="Unassembled WGS sequence"/>
</dbReference>
<evidence type="ECO:0000256" key="2">
    <source>
        <dbReference type="ARBA" id="ARBA00005466"/>
    </source>
</evidence>
<dbReference type="InterPro" id="IPR006094">
    <property type="entry name" value="Oxid_FAD_bind_N"/>
</dbReference>
<name>A0A9P4QYT2_9PLEO</name>
<dbReference type="SUPFAM" id="SSF56176">
    <property type="entry name" value="FAD-binding/transporter-associated domain-like"/>
    <property type="match status" value="1"/>
</dbReference>
<evidence type="ECO:0000313" key="9">
    <source>
        <dbReference type="Proteomes" id="UP000799444"/>
    </source>
</evidence>
<dbReference type="InterPro" id="IPR012951">
    <property type="entry name" value="BBE"/>
</dbReference>
<dbReference type="InterPro" id="IPR036318">
    <property type="entry name" value="FAD-bd_PCMH-like_sf"/>
</dbReference>
<organism evidence="8 9">
    <name type="scientific">Polyplosphaeria fusca</name>
    <dbReference type="NCBI Taxonomy" id="682080"/>
    <lineage>
        <taxon>Eukaryota</taxon>
        <taxon>Fungi</taxon>
        <taxon>Dikarya</taxon>
        <taxon>Ascomycota</taxon>
        <taxon>Pezizomycotina</taxon>
        <taxon>Dothideomycetes</taxon>
        <taxon>Pleosporomycetidae</taxon>
        <taxon>Pleosporales</taxon>
        <taxon>Tetraplosphaeriaceae</taxon>
        <taxon>Polyplosphaeria</taxon>
    </lineage>
</organism>
<evidence type="ECO:0000256" key="5">
    <source>
        <dbReference type="ARBA" id="ARBA00023002"/>
    </source>
</evidence>
<dbReference type="Pfam" id="PF08031">
    <property type="entry name" value="BBE"/>
    <property type="match status" value="1"/>
</dbReference>
<dbReference type="InterPro" id="IPR050416">
    <property type="entry name" value="FAD-linked_Oxidoreductase"/>
</dbReference>
<gene>
    <name evidence="8" type="ORF">EJ04DRAFT_552293</name>
</gene>
<evidence type="ECO:0000256" key="4">
    <source>
        <dbReference type="ARBA" id="ARBA00022827"/>
    </source>
</evidence>
<dbReference type="Pfam" id="PF01565">
    <property type="entry name" value="FAD_binding_4"/>
    <property type="match status" value="1"/>
</dbReference>
<dbReference type="PANTHER" id="PTHR42973">
    <property type="entry name" value="BINDING OXIDOREDUCTASE, PUTATIVE (AFU_ORTHOLOGUE AFUA_1G17690)-RELATED"/>
    <property type="match status" value="1"/>
</dbReference>
<keyword evidence="6" id="KW-0732">Signal</keyword>
<feature type="chain" id="PRO_5040473070" evidence="6">
    <location>
        <begin position="18"/>
        <end position="516"/>
    </location>
</feature>
<evidence type="ECO:0000256" key="3">
    <source>
        <dbReference type="ARBA" id="ARBA00022630"/>
    </source>
</evidence>
<reference evidence="8" key="1">
    <citation type="journal article" date="2020" name="Stud. Mycol.">
        <title>101 Dothideomycetes genomes: a test case for predicting lifestyles and emergence of pathogens.</title>
        <authorList>
            <person name="Haridas S."/>
            <person name="Albert R."/>
            <person name="Binder M."/>
            <person name="Bloem J."/>
            <person name="Labutti K."/>
            <person name="Salamov A."/>
            <person name="Andreopoulos B."/>
            <person name="Baker S."/>
            <person name="Barry K."/>
            <person name="Bills G."/>
            <person name="Bluhm B."/>
            <person name="Cannon C."/>
            <person name="Castanera R."/>
            <person name="Culley D."/>
            <person name="Daum C."/>
            <person name="Ezra D."/>
            <person name="Gonzalez J."/>
            <person name="Henrissat B."/>
            <person name="Kuo A."/>
            <person name="Liang C."/>
            <person name="Lipzen A."/>
            <person name="Lutzoni F."/>
            <person name="Magnuson J."/>
            <person name="Mondo S."/>
            <person name="Nolan M."/>
            <person name="Ohm R."/>
            <person name="Pangilinan J."/>
            <person name="Park H.-J."/>
            <person name="Ramirez L."/>
            <person name="Alfaro M."/>
            <person name="Sun H."/>
            <person name="Tritt A."/>
            <person name="Yoshinaga Y."/>
            <person name="Zwiers L.-H."/>
            <person name="Turgeon B."/>
            <person name="Goodwin S."/>
            <person name="Spatafora J."/>
            <person name="Crous P."/>
            <person name="Grigoriev I."/>
        </authorList>
    </citation>
    <scope>NUCLEOTIDE SEQUENCE</scope>
    <source>
        <strain evidence="8">CBS 125425</strain>
    </source>
</reference>
<accession>A0A9P4QYT2</accession>
<feature type="signal peptide" evidence="6">
    <location>
        <begin position="1"/>
        <end position="17"/>
    </location>
</feature>
<dbReference type="InterPro" id="IPR016169">
    <property type="entry name" value="FAD-bd_PCMH_sub2"/>
</dbReference>
<comment type="caution">
    <text evidence="8">The sequence shown here is derived from an EMBL/GenBank/DDBJ whole genome shotgun (WGS) entry which is preliminary data.</text>
</comment>
<dbReference type="InterPro" id="IPR016166">
    <property type="entry name" value="FAD-bd_PCMH"/>
</dbReference>
<keyword evidence="5" id="KW-0560">Oxidoreductase</keyword>
<sequence>MRFLIATLSFCVFGANASWFWSEKTNIVEDLGPALSKDARIILRGDELYAEAAKRWQWWAAPDVAAVVDVKNEEDVRHTILYAKKHDIPFIVKSGGGGHGSIASLGTAKNAIQIWTKSLNHISISPSGNSATMGAGVNGKRVTDTLWAAKKQTVTGMCECVGLTAVALGGGHGLLQGYHGLLSDQILSLRMVLANGTAITVSETEHKDLFWGMRGAGHNFGMVTELEYKIYDVDVANGKDVWSLEAFVWPATRENTKKVYAAAKKSMNGQSPSYFSYGLVLIMPDFGPEPVILHHVVWNGPLTALKSHTQAFHDLDPISVTEEEGTYPDVPRWMQVDQAGMVCNADRFVPGGGILRFPVDMPDLNVEALAEAVDVFREATTSIKELGASFMMIEQYATNGVTKIDPNNSAFALRSHLLLLAPAFFYPALQQDGTPNTALDDVAFKYGGKIRKILADGAKAHGAYVNYANGDESLEEIYGESWRIEKLKNLKRSYDPENRFGFYAPIPMGDNGHSEL</sequence>
<keyword evidence="4" id="KW-0274">FAD</keyword>